<name>A0A5B6WHP8_9ROSI</name>
<dbReference type="EMBL" id="SMMG02000003">
    <property type="protein sequence ID" value="KAA3480605.1"/>
    <property type="molecule type" value="Genomic_DNA"/>
</dbReference>
<protein>
    <submittedName>
        <fullName evidence="1">Gag protease polyprotein</fullName>
    </submittedName>
</protein>
<keyword evidence="1" id="KW-0378">Hydrolase</keyword>
<accession>A0A5B6WHP8</accession>
<evidence type="ECO:0000313" key="1">
    <source>
        <dbReference type="EMBL" id="KAA3480605.1"/>
    </source>
</evidence>
<dbReference type="AlphaFoldDB" id="A0A5B6WHP8"/>
<dbReference type="Gene3D" id="3.30.420.10">
    <property type="entry name" value="Ribonuclease H-like superfamily/Ribonuclease H"/>
    <property type="match status" value="1"/>
</dbReference>
<dbReference type="GO" id="GO:0003676">
    <property type="term" value="F:nucleic acid binding"/>
    <property type="evidence" value="ECO:0007669"/>
    <property type="project" value="InterPro"/>
</dbReference>
<dbReference type="InterPro" id="IPR036397">
    <property type="entry name" value="RNaseH_sf"/>
</dbReference>
<dbReference type="Proteomes" id="UP000325315">
    <property type="component" value="Unassembled WGS sequence"/>
</dbReference>
<keyword evidence="2" id="KW-1185">Reference proteome</keyword>
<dbReference type="InterPro" id="IPR012337">
    <property type="entry name" value="RNaseH-like_sf"/>
</dbReference>
<gene>
    <name evidence="1" type="ORF">EPI10_021025</name>
</gene>
<proteinExistence type="predicted"/>
<dbReference type="GO" id="GO:0006508">
    <property type="term" value="P:proteolysis"/>
    <property type="evidence" value="ECO:0007669"/>
    <property type="project" value="UniProtKB-KW"/>
</dbReference>
<dbReference type="SUPFAM" id="SSF53098">
    <property type="entry name" value="Ribonuclease H-like"/>
    <property type="match status" value="1"/>
</dbReference>
<evidence type="ECO:0000313" key="2">
    <source>
        <dbReference type="Proteomes" id="UP000325315"/>
    </source>
</evidence>
<comment type="caution">
    <text evidence="1">The sequence shown here is derived from an EMBL/GenBank/DDBJ whole genome shotgun (WGS) entry which is preliminary data.</text>
</comment>
<sequence>MSNLSVGQGETLSSHRIVSAYFYSKMEMRTHNDTLCNQITKNAIWVIVDHCLKLHGVPMSIVSNRDPRFTLRFRKQFHELLNTRLNFSTAFHPQKDEQSERVIQILEDML</sequence>
<reference evidence="2" key="1">
    <citation type="journal article" date="2019" name="Plant Biotechnol. J.">
        <title>Genome sequencing of the Australian wild diploid species Gossypium australe highlights disease resistance and delayed gland morphogenesis.</title>
        <authorList>
            <person name="Cai Y."/>
            <person name="Cai X."/>
            <person name="Wang Q."/>
            <person name="Wang P."/>
            <person name="Zhang Y."/>
            <person name="Cai C."/>
            <person name="Xu Y."/>
            <person name="Wang K."/>
            <person name="Zhou Z."/>
            <person name="Wang C."/>
            <person name="Geng S."/>
            <person name="Li B."/>
            <person name="Dong Q."/>
            <person name="Hou Y."/>
            <person name="Wang H."/>
            <person name="Ai P."/>
            <person name="Liu Z."/>
            <person name="Yi F."/>
            <person name="Sun M."/>
            <person name="An G."/>
            <person name="Cheng J."/>
            <person name="Zhang Y."/>
            <person name="Shi Q."/>
            <person name="Xie Y."/>
            <person name="Shi X."/>
            <person name="Chang Y."/>
            <person name="Huang F."/>
            <person name="Chen Y."/>
            <person name="Hong S."/>
            <person name="Mi L."/>
            <person name="Sun Q."/>
            <person name="Zhang L."/>
            <person name="Zhou B."/>
            <person name="Peng R."/>
            <person name="Zhang X."/>
            <person name="Liu F."/>
        </authorList>
    </citation>
    <scope>NUCLEOTIDE SEQUENCE [LARGE SCALE GENOMIC DNA]</scope>
    <source>
        <strain evidence="2">cv. PA1801</strain>
    </source>
</reference>
<dbReference type="PANTHER" id="PTHR35046:SF18">
    <property type="entry name" value="RNA-DIRECTED DNA POLYMERASE"/>
    <property type="match status" value="1"/>
</dbReference>
<dbReference type="PANTHER" id="PTHR35046">
    <property type="entry name" value="ZINC KNUCKLE (CCHC-TYPE) FAMILY PROTEIN"/>
    <property type="match status" value="1"/>
</dbReference>
<organism evidence="1 2">
    <name type="scientific">Gossypium australe</name>
    <dbReference type="NCBI Taxonomy" id="47621"/>
    <lineage>
        <taxon>Eukaryota</taxon>
        <taxon>Viridiplantae</taxon>
        <taxon>Streptophyta</taxon>
        <taxon>Embryophyta</taxon>
        <taxon>Tracheophyta</taxon>
        <taxon>Spermatophyta</taxon>
        <taxon>Magnoliopsida</taxon>
        <taxon>eudicotyledons</taxon>
        <taxon>Gunneridae</taxon>
        <taxon>Pentapetalae</taxon>
        <taxon>rosids</taxon>
        <taxon>malvids</taxon>
        <taxon>Malvales</taxon>
        <taxon>Malvaceae</taxon>
        <taxon>Malvoideae</taxon>
        <taxon>Gossypium</taxon>
    </lineage>
</organism>
<keyword evidence="1" id="KW-0645">Protease</keyword>
<dbReference type="GO" id="GO:0008233">
    <property type="term" value="F:peptidase activity"/>
    <property type="evidence" value="ECO:0007669"/>
    <property type="project" value="UniProtKB-KW"/>
</dbReference>